<dbReference type="Proteomes" id="UP000632154">
    <property type="component" value="Unassembled WGS sequence"/>
</dbReference>
<dbReference type="PANTHER" id="PTHR35333:SF4">
    <property type="entry name" value="SLR0121 PROTEIN"/>
    <property type="match status" value="1"/>
</dbReference>
<protein>
    <submittedName>
        <fullName evidence="3">Serine hydrolase</fullName>
    </submittedName>
</protein>
<evidence type="ECO:0000256" key="1">
    <source>
        <dbReference type="SAM" id="MobiDB-lite"/>
    </source>
</evidence>
<dbReference type="InterPro" id="IPR000871">
    <property type="entry name" value="Beta-lactam_class-A"/>
</dbReference>
<organism evidence="3 4">
    <name type="scientific">Deinococcus piscis</name>
    <dbReference type="NCBI Taxonomy" id="394230"/>
    <lineage>
        <taxon>Bacteria</taxon>
        <taxon>Thermotogati</taxon>
        <taxon>Deinococcota</taxon>
        <taxon>Deinococci</taxon>
        <taxon>Deinococcales</taxon>
        <taxon>Deinococcaceae</taxon>
        <taxon>Deinococcus</taxon>
    </lineage>
</organism>
<dbReference type="InterPro" id="IPR045155">
    <property type="entry name" value="Beta-lactam_cat"/>
</dbReference>
<name>A0ABQ3K5S4_9DEIO</name>
<evidence type="ECO:0000313" key="3">
    <source>
        <dbReference type="EMBL" id="GHG04112.1"/>
    </source>
</evidence>
<dbReference type="InterPro" id="IPR012338">
    <property type="entry name" value="Beta-lactam/transpept-like"/>
</dbReference>
<feature type="region of interest" description="Disordered" evidence="1">
    <location>
        <begin position="138"/>
        <end position="161"/>
    </location>
</feature>
<dbReference type="EMBL" id="BNAL01000018">
    <property type="protein sequence ID" value="GHG04112.1"/>
    <property type="molecule type" value="Genomic_DNA"/>
</dbReference>
<dbReference type="GO" id="GO:0016787">
    <property type="term" value="F:hydrolase activity"/>
    <property type="evidence" value="ECO:0007669"/>
    <property type="project" value="UniProtKB-KW"/>
</dbReference>
<accession>A0ABQ3K5S4</accession>
<dbReference type="Gene3D" id="3.40.710.10">
    <property type="entry name" value="DD-peptidase/beta-lactamase superfamily"/>
    <property type="match status" value="1"/>
</dbReference>
<dbReference type="PANTHER" id="PTHR35333">
    <property type="entry name" value="BETA-LACTAMASE"/>
    <property type="match status" value="1"/>
</dbReference>
<dbReference type="SUPFAM" id="SSF56601">
    <property type="entry name" value="beta-lactamase/transpeptidase-like"/>
    <property type="match status" value="1"/>
</dbReference>
<evidence type="ECO:0000313" key="4">
    <source>
        <dbReference type="Proteomes" id="UP000632154"/>
    </source>
</evidence>
<dbReference type="Pfam" id="PF13354">
    <property type="entry name" value="Beta-lactamase2"/>
    <property type="match status" value="1"/>
</dbReference>
<keyword evidence="3" id="KW-0378">Hydrolase</keyword>
<proteinExistence type="predicted"/>
<evidence type="ECO:0000259" key="2">
    <source>
        <dbReference type="Pfam" id="PF13354"/>
    </source>
</evidence>
<gene>
    <name evidence="3" type="ORF">GCM10017783_15910</name>
</gene>
<sequence>MNAKGFGQRLRASGFGGTVGLLIQDEAGRDLCSLNADGVFPAASLIKLPLLVLGLRAAQRADPALTERLPLPAAERVPGAGVLHELDAGLALTWRDLLTLMIVVSDNTATNLVIERLGLEEVQAALPGLGLTHTRLVGKLQQPPERQNAAQRRGERNQTTPRDVLRLFQGLRRGEYLDPAHTALALDILGRQQLRDLIGRRVPCGPDGEPLYRVLSKSGELQGVHHDAGWLLTPRPLAVACLSMDGEDPREHPENRDVLRLADALWPLLAGLGGAD</sequence>
<keyword evidence="4" id="KW-1185">Reference proteome</keyword>
<feature type="domain" description="Beta-lactamase class A catalytic" evidence="2">
    <location>
        <begin position="22"/>
        <end position="241"/>
    </location>
</feature>
<comment type="caution">
    <text evidence="3">The sequence shown here is derived from an EMBL/GenBank/DDBJ whole genome shotgun (WGS) entry which is preliminary data.</text>
</comment>
<reference evidence="4" key="1">
    <citation type="journal article" date="2019" name="Int. J. Syst. Evol. Microbiol.">
        <title>The Global Catalogue of Microorganisms (GCM) 10K type strain sequencing project: providing services to taxonomists for standard genome sequencing and annotation.</title>
        <authorList>
            <consortium name="The Broad Institute Genomics Platform"/>
            <consortium name="The Broad Institute Genome Sequencing Center for Infectious Disease"/>
            <person name="Wu L."/>
            <person name="Ma J."/>
        </authorList>
    </citation>
    <scope>NUCLEOTIDE SEQUENCE [LARGE SCALE GENOMIC DNA]</scope>
    <source>
        <strain evidence="4">CGMCC 1.18439</strain>
    </source>
</reference>